<accession>A0ABY1UMY5</accession>
<keyword evidence="2" id="KW-1185">Reference proteome</keyword>
<reference evidence="1" key="1">
    <citation type="submission" date="2016-09" db="EMBL/GenBank/DDBJ databases">
        <authorList>
            <consortium name="Pathogen Informatics"/>
            <person name="Sun Q."/>
            <person name="Inoue M."/>
        </authorList>
    </citation>
    <scope>NUCLEOTIDE SEQUENCE</scope>
</reference>
<evidence type="ECO:0000313" key="1">
    <source>
        <dbReference type="EMBL" id="SOV14013.1"/>
    </source>
</evidence>
<name>A0ABY1UMY5_9APIC</name>
<gene>
    <name evidence="1" type="ORF">PGABG01_0909200</name>
</gene>
<evidence type="ECO:0000313" key="2">
    <source>
        <dbReference type="Proteomes" id="UP000831156"/>
    </source>
</evidence>
<organism evidence="1 2">
    <name type="scientific">Plasmodium gaboni</name>
    <dbReference type="NCBI Taxonomy" id="647221"/>
    <lineage>
        <taxon>Eukaryota</taxon>
        <taxon>Sar</taxon>
        <taxon>Alveolata</taxon>
        <taxon>Apicomplexa</taxon>
        <taxon>Aconoidasida</taxon>
        <taxon>Haemosporida</taxon>
        <taxon>Plasmodiidae</taxon>
        <taxon>Plasmodium</taxon>
        <taxon>Plasmodium (Laverania)</taxon>
    </lineage>
</organism>
<dbReference type="Proteomes" id="UP000831156">
    <property type="component" value="Chromosome 9"/>
</dbReference>
<sequence>MYVIINISILYILLLLIFNIKSSVSNLIYQKKFKKIMSDVNYYNINKTQNVWNNKRLGFNKHIHTSNNKNKEYNNRLNKPLYEHIHKILYDNNDYEKIIKTNKYGSFCILNRGNKVLQKFIKKSKINKYHFLYHSPYISRYNNIKKNNYEGNINDNTFKLNFQNIKYDNILYNKKIIQMYFNNSIFNKSYNSDELNNKSRSFSIGSISNNTINKMNTINCSTNKYDNDIIDGYNNINQHNNMEGIYISNTYDDMSNVQMQQMGLQNITFDEDNSDENNKKTKENINNINNINNKENIVEKTRKKRIFSEESKRRMKEKLRLIMKKKWKNNEFRKKMIKSFRKRSMDHNKKISDTVKNKWKYDKEYKLKTLEGQRKYFLKKSKSKKFNSPSQETRSKISKSMKQYWLNKNKYTKSDMNNLQSLVMKKKKHKKVWENIYSIILNQKIDDITNYQTFHHNLSVNLQAALN</sequence>
<dbReference type="EMBL" id="LT969432">
    <property type="protein sequence ID" value="SOV14013.1"/>
    <property type="molecule type" value="Genomic_DNA"/>
</dbReference>
<proteinExistence type="predicted"/>
<protein>
    <submittedName>
        <fullName evidence="1">Uncharacterized protein</fullName>
    </submittedName>
</protein>